<dbReference type="EMBL" id="CP001392">
    <property type="protein sequence ID" value="ACM33227.1"/>
    <property type="molecule type" value="Genomic_DNA"/>
</dbReference>
<reference evidence="2 3" key="1">
    <citation type="journal article" date="2010" name="J. Bacteriol.">
        <title>Completed genome sequence of the anaerobic iron-oxidizing bacterium Acidovorax ebreus strain TPSY.</title>
        <authorList>
            <person name="Byrne-Bailey K.G."/>
            <person name="Weber K.A."/>
            <person name="Chair A.H."/>
            <person name="Bose S."/>
            <person name="Knox T."/>
            <person name="Spanbauer T.L."/>
            <person name="Chertkov O."/>
            <person name="Coates J.D."/>
        </authorList>
    </citation>
    <scope>NUCLEOTIDE SEQUENCE [LARGE SCALE GENOMIC DNA]</scope>
    <source>
        <strain evidence="2 3">TPSY</strain>
    </source>
</reference>
<keyword evidence="1" id="KW-0732">Signal</keyword>
<dbReference type="Proteomes" id="UP000000450">
    <property type="component" value="Chromosome"/>
</dbReference>
<feature type="signal peptide" evidence="1">
    <location>
        <begin position="1"/>
        <end position="26"/>
    </location>
</feature>
<dbReference type="GeneID" id="84681545"/>
<feature type="chain" id="PRO_5039916220" evidence="1">
    <location>
        <begin position="27"/>
        <end position="139"/>
    </location>
</feature>
<evidence type="ECO:0000313" key="2">
    <source>
        <dbReference type="EMBL" id="ACM33227.1"/>
    </source>
</evidence>
<sequence>MLSRATRFLAPATAALALCAAAPAWAAPGEDPVVLDKKVNVQMQPLPSAPRSGYINHDTGLPAWQQARLTRYVAKAFSGDTTGIVTEKDVVNAVNTQGSKVVCSQSVGSNFGTAASGGTGKPGADQVVVLRGDLVNICW</sequence>
<dbReference type="AlphaFoldDB" id="A0A9J9Q7G7"/>
<proteinExistence type="predicted"/>
<organism evidence="2 3">
    <name type="scientific">Acidovorax ebreus (strain TPSY)</name>
    <name type="common">Diaphorobacter sp. (strain TPSY)</name>
    <dbReference type="NCBI Taxonomy" id="535289"/>
    <lineage>
        <taxon>Bacteria</taxon>
        <taxon>Pseudomonadati</taxon>
        <taxon>Pseudomonadota</taxon>
        <taxon>Betaproteobacteria</taxon>
        <taxon>Burkholderiales</taxon>
        <taxon>Comamonadaceae</taxon>
        <taxon>Diaphorobacter</taxon>
    </lineage>
</organism>
<protein>
    <submittedName>
        <fullName evidence="2">Uncharacterized protein</fullName>
    </submittedName>
</protein>
<name>A0A9J9Q7G7_ACIET</name>
<gene>
    <name evidence="2" type="ordered locus">Dtpsy_1770</name>
</gene>
<dbReference type="KEGG" id="dia:Dtpsy_1770"/>
<keyword evidence="3" id="KW-1185">Reference proteome</keyword>
<accession>A0A9J9Q7G7</accession>
<evidence type="ECO:0000313" key="3">
    <source>
        <dbReference type="Proteomes" id="UP000000450"/>
    </source>
</evidence>
<evidence type="ECO:0000256" key="1">
    <source>
        <dbReference type="SAM" id="SignalP"/>
    </source>
</evidence>
<dbReference type="RefSeq" id="WP_011805218.1">
    <property type="nucleotide sequence ID" value="NC_011992.1"/>
</dbReference>